<dbReference type="PANTHER" id="PTHR28136:SF1">
    <property type="entry name" value="NUCLEUS EXPORT PROTEIN BRL1"/>
    <property type="match status" value="1"/>
</dbReference>
<dbReference type="GeneID" id="25030718"/>
<sequence length="295" mass="33456">MDAYTEDIPMPDAGSENVAGFIPLRQKTEINSNERTLKMDNSNELMDISMSPEEKKPLKKTMSKRKLRKPKNPLLIHGKENIEKPLRRKSSNSSQLIRKEHADASHSVNWVHVHRDIPVVVSGYLQLLFNVCIVSIVLYFLFSLVFTMQGDIRNNISTERALLAYKAMECQRDYNKYDCDSPSSAISKVCDDLRVCILRKTSNTRLVAKILAEIIDTFVNHISYKTMIFSLLLVFGSLIASNYAFSLFRAKHNQNLPTYATSAIPAMIPSNHLLGQEPHSNGNQKLLELQSDNGR</sequence>
<feature type="domain" description="Brl1/Brr6" evidence="3">
    <location>
        <begin position="121"/>
        <end position="249"/>
    </location>
</feature>
<dbReference type="OMA" id="HISYKTM"/>
<evidence type="ECO:0000256" key="1">
    <source>
        <dbReference type="SAM" id="MobiDB-lite"/>
    </source>
</evidence>
<evidence type="ECO:0000313" key="5">
    <source>
        <dbReference type="Proteomes" id="UP000016088"/>
    </source>
</evidence>
<accession>S9PQQ7</accession>
<dbReference type="Pfam" id="PF10104">
    <property type="entry name" value="Brr6_like_C_C"/>
    <property type="match status" value="1"/>
</dbReference>
<dbReference type="GO" id="GO:0044732">
    <property type="term" value="C:mitotic spindle pole body"/>
    <property type="evidence" value="ECO:0007669"/>
    <property type="project" value="EnsemblFungi"/>
</dbReference>
<dbReference type="OrthoDB" id="5961at2759"/>
<feature type="transmembrane region" description="Helical" evidence="2">
    <location>
        <begin position="124"/>
        <end position="146"/>
    </location>
</feature>
<evidence type="ECO:0000256" key="2">
    <source>
        <dbReference type="SAM" id="Phobius"/>
    </source>
</evidence>
<feature type="transmembrane region" description="Helical" evidence="2">
    <location>
        <begin position="228"/>
        <end position="248"/>
    </location>
</feature>
<dbReference type="GO" id="GO:0140480">
    <property type="term" value="P:mitotic spindle pole body insertion into the nuclear envelope"/>
    <property type="evidence" value="ECO:0007669"/>
    <property type="project" value="EnsemblFungi"/>
</dbReference>
<evidence type="ECO:0000259" key="3">
    <source>
        <dbReference type="SMART" id="SM01042"/>
    </source>
</evidence>
<dbReference type="eggNOG" id="KOG4503">
    <property type="taxonomic scope" value="Eukaryota"/>
</dbReference>
<keyword evidence="2" id="KW-1133">Transmembrane helix</keyword>
<dbReference type="GO" id="GO:0055088">
    <property type="term" value="P:lipid homeostasis"/>
    <property type="evidence" value="ECO:0007669"/>
    <property type="project" value="InterPro"/>
</dbReference>
<dbReference type="EMBL" id="KE503208">
    <property type="protein sequence ID" value="EPX71521.1"/>
    <property type="molecule type" value="Genomic_DNA"/>
</dbReference>
<proteinExistence type="predicted"/>
<dbReference type="PANTHER" id="PTHR28136">
    <property type="entry name" value="NUCLEUS EXPORT PROTEIN BRR6"/>
    <property type="match status" value="1"/>
</dbReference>
<keyword evidence="2" id="KW-0812">Transmembrane</keyword>
<name>S9PQQ7_SCHOY</name>
<dbReference type="HOGENOM" id="CLU_937376_0_0_1"/>
<gene>
    <name evidence="4" type="ORF">SOCG_01738</name>
</gene>
<dbReference type="GO" id="GO:0031965">
    <property type="term" value="C:nuclear membrane"/>
    <property type="evidence" value="ECO:0007669"/>
    <property type="project" value="InterPro"/>
</dbReference>
<dbReference type="RefSeq" id="XP_013020145.1">
    <property type="nucleotide sequence ID" value="XM_013164691.1"/>
</dbReference>
<dbReference type="InterPro" id="IPR018767">
    <property type="entry name" value="Brl1/Brr6_dom"/>
</dbReference>
<evidence type="ECO:0000313" key="4">
    <source>
        <dbReference type="EMBL" id="EPX71521.1"/>
    </source>
</evidence>
<dbReference type="VEuPathDB" id="FungiDB:SOCG_01738"/>
<dbReference type="Proteomes" id="UP000016088">
    <property type="component" value="Unassembled WGS sequence"/>
</dbReference>
<feature type="compositionally biased region" description="Polar residues" evidence="1">
    <location>
        <begin position="278"/>
        <end position="295"/>
    </location>
</feature>
<dbReference type="GO" id="GO:0006998">
    <property type="term" value="P:nuclear envelope organization"/>
    <property type="evidence" value="ECO:0007669"/>
    <property type="project" value="EnsemblFungi"/>
</dbReference>
<protein>
    <submittedName>
        <fullName evidence="4">Nuclear envelope protein Brr6/Brl1</fullName>
    </submittedName>
</protein>
<dbReference type="SMART" id="SM01042">
    <property type="entry name" value="Brr6_like_C_C"/>
    <property type="match status" value="1"/>
</dbReference>
<dbReference type="AlphaFoldDB" id="S9PQQ7"/>
<keyword evidence="2" id="KW-0472">Membrane</keyword>
<dbReference type="InterPro" id="IPR040202">
    <property type="entry name" value="Brl1/Brr6"/>
</dbReference>
<reference evidence="4 5" key="1">
    <citation type="journal article" date="2011" name="Science">
        <title>Comparative functional genomics of the fission yeasts.</title>
        <authorList>
            <person name="Rhind N."/>
            <person name="Chen Z."/>
            <person name="Yassour M."/>
            <person name="Thompson D.A."/>
            <person name="Haas B.J."/>
            <person name="Habib N."/>
            <person name="Wapinski I."/>
            <person name="Roy S."/>
            <person name="Lin M.F."/>
            <person name="Heiman D.I."/>
            <person name="Young S.K."/>
            <person name="Furuya K."/>
            <person name="Guo Y."/>
            <person name="Pidoux A."/>
            <person name="Chen H.M."/>
            <person name="Robbertse B."/>
            <person name="Goldberg J.M."/>
            <person name="Aoki K."/>
            <person name="Bayne E.H."/>
            <person name="Berlin A.M."/>
            <person name="Desjardins C.A."/>
            <person name="Dobbs E."/>
            <person name="Dukaj L."/>
            <person name="Fan L."/>
            <person name="FitzGerald M.G."/>
            <person name="French C."/>
            <person name="Gujja S."/>
            <person name="Hansen K."/>
            <person name="Keifenheim D."/>
            <person name="Levin J.Z."/>
            <person name="Mosher R.A."/>
            <person name="Mueller C.A."/>
            <person name="Pfiffner J."/>
            <person name="Priest M."/>
            <person name="Russ C."/>
            <person name="Smialowska A."/>
            <person name="Swoboda P."/>
            <person name="Sykes S.M."/>
            <person name="Vaughn M."/>
            <person name="Vengrova S."/>
            <person name="Yoder R."/>
            <person name="Zeng Q."/>
            <person name="Allshire R."/>
            <person name="Baulcombe D."/>
            <person name="Birren B.W."/>
            <person name="Brown W."/>
            <person name="Ekwall K."/>
            <person name="Kellis M."/>
            <person name="Leatherwood J."/>
            <person name="Levin H."/>
            <person name="Margalit H."/>
            <person name="Martienssen R."/>
            <person name="Nieduszynski C.A."/>
            <person name="Spatafora J.W."/>
            <person name="Friedman N."/>
            <person name="Dalgaard J.Z."/>
            <person name="Baumann P."/>
            <person name="Niki H."/>
            <person name="Regev A."/>
            <person name="Nusbaum C."/>
        </authorList>
    </citation>
    <scope>NUCLEOTIDE SEQUENCE [LARGE SCALE GENOMIC DNA]</scope>
    <source>
        <strain evidence="5">yFS286</strain>
    </source>
</reference>
<keyword evidence="5" id="KW-1185">Reference proteome</keyword>
<organism evidence="4 5">
    <name type="scientific">Schizosaccharomyces octosporus (strain yFS286)</name>
    <name type="common">Fission yeast</name>
    <name type="synonym">Octosporomyces octosporus</name>
    <dbReference type="NCBI Taxonomy" id="483514"/>
    <lineage>
        <taxon>Eukaryota</taxon>
        <taxon>Fungi</taxon>
        <taxon>Dikarya</taxon>
        <taxon>Ascomycota</taxon>
        <taxon>Taphrinomycotina</taxon>
        <taxon>Schizosaccharomycetes</taxon>
        <taxon>Schizosaccharomycetales</taxon>
        <taxon>Schizosaccharomycetaceae</taxon>
        <taxon>Schizosaccharomyces</taxon>
    </lineage>
</organism>
<feature type="region of interest" description="Disordered" evidence="1">
    <location>
        <begin position="274"/>
        <end position="295"/>
    </location>
</feature>